<dbReference type="Pfam" id="PF12075">
    <property type="entry name" value="KN_motif"/>
    <property type="match status" value="1"/>
</dbReference>
<dbReference type="InterPro" id="IPR002110">
    <property type="entry name" value="Ankyrin_rpt"/>
</dbReference>
<keyword evidence="3 5" id="KW-0040">ANK repeat</keyword>
<dbReference type="GO" id="GO:0005856">
    <property type="term" value="C:cytoskeleton"/>
    <property type="evidence" value="ECO:0007669"/>
    <property type="project" value="TreeGrafter"/>
</dbReference>
<dbReference type="FunFam" id="1.25.40.20:FF:000017">
    <property type="entry name" value="KN motif and ankyrin repeat domain-containing protein 1"/>
    <property type="match status" value="1"/>
</dbReference>
<protein>
    <recommendedName>
        <fullName evidence="10">KN motif and ankyrin repeat domain-containing protein 4</fullName>
    </recommendedName>
</protein>
<evidence type="ECO:0000256" key="3">
    <source>
        <dbReference type="ARBA" id="ARBA00023043"/>
    </source>
</evidence>
<feature type="compositionally biased region" description="Acidic residues" evidence="7">
    <location>
        <begin position="881"/>
        <end position="906"/>
    </location>
</feature>
<feature type="region of interest" description="Disordered" evidence="7">
    <location>
        <begin position="566"/>
        <end position="596"/>
    </location>
</feature>
<organism evidence="8 9">
    <name type="scientific">Cirrhinus molitorella</name>
    <name type="common">mud carp</name>
    <dbReference type="NCBI Taxonomy" id="172907"/>
    <lineage>
        <taxon>Eukaryota</taxon>
        <taxon>Metazoa</taxon>
        <taxon>Chordata</taxon>
        <taxon>Craniata</taxon>
        <taxon>Vertebrata</taxon>
        <taxon>Euteleostomi</taxon>
        <taxon>Actinopterygii</taxon>
        <taxon>Neopterygii</taxon>
        <taxon>Teleostei</taxon>
        <taxon>Ostariophysi</taxon>
        <taxon>Cypriniformes</taxon>
        <taxon>Cyprinidae</taxon>
        <taxon>Labeoninae</taxon>
        <taxon>Labeonini</taxon>
        <taxon>Cirrhinus</taxon>
    </lineage>
</organism>
<feature type="region of interest" description="Disordered" evidence="7">
    <location>
        <begin position="92"/>
        <end position="256"/>
    </location>
</feature>
<keyword evidence="9" id="KW-1185">Reference proteome</keyword>
<dbReference type="PROSITE" id="PS50297">
    <property type="entry name" value="ANK_REP_REGION"/>
    <property type="match status" value="3"/>
</dbReference>
<evidence type="ECO:0000313" key="8">
    <source>
        <dbReference type="EMBL" id="KAK2889239.1"/>
    </source>
</evidence>
<feature type="region of interest" description="Disordered" evidence="7">
    <location>
        <begin position="300"/>
        <end position="339"/>
    </location>
</feature>
<dbReference type="InterPro" id="IPR036770">
    <property type="entry name" value="Ankyrin_rpt-contain_sf"/>
</dbReference>
<dbReference type="AlphaFoldDB" id="A0AA88TIE9"/>
<feature type="compositionally biased region" description="Low complexity" evidence="7">
    <location>
        <begin position="804"/>
        <end position="816"/>
    </location>
</feature>
<evidence type="ECO:0008006" key="10">
    <source>
        <dbReference type="Google" id="ProtNLM"/>
    </source>
</evidence>
<feature type="region of interest" description="Disordered" evidence="7">
    <location>
        <begin position="787"/>
        <end position="816"/>
    </location>
</feature>
<feature type="compositionally biased region" description="Basic and acidic residues" evidence="7">
    <location>
        <begin position="237"/>
        <end position="249"/>
    </location>
</feature>
<feature type="compositionally biased region" description="Polar residues" evidence="7">
    <location>
        <begin position="308"/>
        <end position="317"/>
    </location>
</feature>
<feature type="compositionally biased region" description="Basic and acidic residues" evidence="7">
    <location>
        <begin position="423"/>
        <end position="436"/>
    </location>
</feature>
<sequence length="1203" mass="130833">MFLADGRGAAFTAHARFPVFTTGSTHDTAKTEIMDKKSANGFPSKATDSGVQRKQLPYSVETPYGFHLDLDFLKYVDDIEKGNTIKRVHIQRKSRGPKYSTLPRNFSLPGHGARPLAKDTWANTSTLGSKPKSRVTEVQQLFEFRASDASSGSSTTTTSGSSPASQSKMPGSVYLPSPKAAEESQVQTSSENEQSMGLNVRPHLLRASSMPINVPRRKGSDSTDEQSSQSQNGSAEKLFRPMDGGDRRGSVPQDRASLHQQITAALKRVRELEEQVRTIPELKAQICSLRTEREELLQRIQKHKSAQKSEVSQTEAQDSALPSLVSEKKEAPSIHTDTAADHEIVQGVQSNKTTEQPEQDLVVQVIVEQESEKVTDTVQVPAPMSVPVILIDKAETPTDPDEEERLLQESTLQEEASNSLSEQAEKQDTSFLEDKQSTQSQGISEFEESVAASECTSTQEGIATVEGPSVITTEENTIQAPQPAEQKFPTNLELEAKLKTLEESLSKASCELEKTNALLREQMDENRRKDERIQELIDQVKEQKLQGPIETEPVPEPVVTCDVSVSTDSKSVQEKGISTEPQAAEAPKETDSKCSSTQTNIVEARDIEVLAQVTTAEKIVGVEIVMCDQAMETEVQDNLEVNSGQEVSEMLEKTDFVKDEEEEGEGDIKDSVSSPIIDTKVSETVIEESDTEEYVMVESAMVETIGSENEVPKAKVQEIESKESPIVESTVTDKARGEKCSGLQTQQEPRETQGQEPQSQRASEATASPAAIGQVVNRIQGLLNEQWASLGSGGQDAKGESSQKPHSSKISSIQSHLRGSLSALSAFYSPVQKGGAARQSGLKSIMKKNDCPDKQGNGGAKKNLKFVGVNGGYETTSSEDSSGEEDQDEVEEVDSSEPEVEQGEESETAREEAAATGEQGDGVQAEVAEGSKEPDAAQAAMSPQEEQPVSELVDKNFMAACHFLKDRMAEVAAPNKDMRQVLMVLYQEWFRVSSQKESQAETVTLYLREVGYHTPTLLRYIVNLADGNGNMALHYSVSHSNFSVVKLLLDTGLCEVDHQNKAGYTAIMLAALTAAESPEDMEVAQQLLRMGKINARASQSGQTALMLAVSHGRTMMVQVLLDCGADLNIQDQDGSTALMCACEHGHTEIAKILLDRPECDVSPTDKDGHTALSVAMKASHSEIVELLKARADPATVTDPTAPL</sequence>
<dbReference type="GO" id="GO:0030837">
    <property type="term" value="P:negative regulation of actin filament polymerization"/>
    <property type="evidence" value="ECO:0007669"/>
    <property type="project" value="InterPro"/>
</dbReference>
<dbReference type="EMBL" id="JAUYZG010000014">
    <property type="protein sequence ID" value="KAK2889239.1"/>
    <property type="molecule type" value="Genomic_DNA"/>
</dbReference>
<dbReference type="InterPro" id="IPR047184">
    <property type="entry name" value="KANK1-4"/>
</dbReference>
<feature type="repeat" description="ANK" evidence="5">
    <location>
        <begin position="1100"/>
        <end position="1132"/>
    </location>
</feature>
<dbReference type="Pfam" id="PF12796">
    <property type="entry name" value="Ank_2"/>
    <property type="match status" value="2"/>
</dbReference>
<keyword evidence="2" id="KW-0677">Repeat</keyword>
<feature type="repeat" description="ANK" evidence="5">
    <location>
        <begin position="1028"/>
        <end position="1052"/>
    </location>
</feature>
<feature type="compositionally biased region" description="Polar residues" evidence="7">
    <location>
        <begin position="408"/>
        <end position="422"/>
    </location>
</feature>
<feature type="repeat" description="ANK" evidence="5">
    <location>
        <begin position="1133"/>
        <end position="1156"/>
    </location>
</feature>
<accession>A0AA88TIE9</accession>
<keyword evidence="1" id="KW-0597">Phosphoprotein</keyword>
<feature type="coiled-coil region" evidence="6">
    <location>
        <begin position="491"/>
        <end position="546"/>
    </location>
</feature>
<evidence type="ECO:0000256" key="5">
    <source>
        <dbReference type="PROSITE-ProRule" id="PRU00023"/>
    </source>
</evidence>
<proteinExistence type="predicted"/>
<feature type="region of interest" description="Disordered" evidence="7">
    <location>
        <begin position="708"/>
        <end position="771"/>
    </location>
</feature>
<evidence type="ECO:0000256" key="7">
    <source>
        <dbReference type="SAM" id="MobiDB-lite"/>
    </source>
</evidence>
<reference evidence="8" key="1">
    <citation type="submission" date="2023-08" db="EMBL/GenBank/DDBJ databases">
        <title>Chromosome-level Genome Assembly of mud carp (Cirrhinus molitorella).</title>
        <authorList>
            <person name="Liu H."/>
        </authorList>
    </citation>
    <scope>NUCLEOTIDE SEQUENCE</scope>
    <source>
        <strain evidence="8">Prfri</strain>
        <tissue evidence="8">Muscle</tissue>
    </source>
</reference>
<dbReference type="SMART" id="SM00248">
    <property type="entry name" value="ANK"/>
    <property type="match status" value="5"/>
</dbReference>
<dbReference type="SUPFAM" id="SSF48403">
    <property type="entry name" value="Ankyrin repeat"/>
    <property type="match status" value="1"/>
</dbReference>
<evidence type="ECO:0000256" key="2">
    <source>
        <dbReference type="ARBA" id="ARBA00022737"/>
    </source>
</evidence>
<feature type="compositionally biased region" description="Low complexity" evidence="7">
    <location>
        <begin position="147"/>
        <end position="167"/>
    </location>
</feature>
<dbReference type="Proteomes" id="UP001187343">
    <property type="component" value="Unassembled WGS sequence"/>
</dbReference>
<keyword evidence="4 6" id="KW-0175">Coiled coil</keyword>
<dbReference type="GO" id="GO:0005737">
    <property type="term" value="C:cytoplasm"/>
    <property type="evidence" value="ECO:0007669"/>
    <property type="project" value="TreeGrafter"/>
</dbReference>
<evidence type="ECO:0000256" key="6">
    <source>
        <dbReference type="SAM" id="Coils"/>
    </source>
</evidence>
<evidence type="ECO:0000256" key="4">
    <source>
        <dbReference type="ARBA" id="ARBA00023054"/>
    </source>
</evidence>
<dbReference type="Gene3D" id="1.25.40.20">
    <property type="entry name" value="Ankyrin repeat-containing domain"/>
    <property type="match status" value="1"/>
</dbReference>
<comment type="caution">
    <text evidence="8">The sequence shown here is derived from an EMBL/GenBank/DDBJ whole genome shotgun (WGS) entry which is preliminary data.</text>
</comment>
<feature type="compositionally biased region" description="Basic and acidic residues" evidence="7">
    <location>
        <begin position="326"/>
        <end position="339"/>
    </location>
</feature>
<feature type="compositionally biased region" description="Polar residues" evidence="7">
    <location>
        <begin position="754"/>
        <end position="766"/>
    </location>
</feature>
<dbReference type="PANTHER" id="PTHR24168">
    <property type="entry name" value="KN MOTIF AND ANKYRIN REPEAT DOMAIN-CONTAINING"/>
    <property type="match status" value="1"/>
</dbReference>
<feature type="region of interest" description="Disordered" evidence="7">
    <location>
        <begin position="831"/>
        <end position="949"/>
    </location>
</feature>
<gene>
    <name evidence="8" type="ORF">Q8A67_014614</name>
</gene>
<evidence type="ECO:0000313" key="9">
    <source>
        <dbReference type="Proteomes" id="UP001187343"/>
    </source>
</evidence>
<feature type="compositionally biased region" description="Basic and acidic residues" evidence="7">
    <location>
        <begin position="710"/>
        <end position="739"/>
    </location>
</feature>
<dbReference type="PROSITE" id="PS50088">
    <property type="entry name" value="ANK_REPEAT"/>
    <property type="match status" value="3"/>
</dbReference>
<dbReference type="InterPro" id="IPR021939">
    <property type="entry name" value="KN_motif"/>
</dbReference>
<evidence type="ECO:0000256" key="1">
    <source>
        <dbReference type="ARBA" id="ARBA00022553"/>
    </source>
</evidence>
<feature type="compositionally biased region" description="Polar residues" evidence="7">
    <location>
        <begin position="184"/>
        <end position="197"/>
    </location>
</feature>
<name>A0AA88TIE9_9TELE</name>
<feature type="region of interest" description="Disordered" evidence="7">
    <location>
        <begin position="394"/>
        <end position="468"/>
    </location>
</feature>
<dbReference type="PANTHER" id="PTHR24168:SF24">
    <property type="entry name" value="KN MOTIF AND ANKYRIN REPEAT DOMAIN-CONTAINING PROTEIN 4"/>
    <property type="match status" value="1"/>
</dbReference>